<reference evidence="8 9" key="1">
    <citation type="journal article" date="2019" name="Int. J. Syst. Evol. Microbiol.">
        <title>The Global Catalogue of Microorganisms (GCM) 10K type strain sequencing project: providing services to taxonomists for standard genome sequencing and annotation.</title>
        <authorList>
            <consortium name="The Broad Institute Genomics Platform"/>
            <consortium name="The Broad Institute Genome Sequencing Center for Infectious Disease"/>
            <person name="Wu L."/>
            <person name="Ma J."/>
        </authorList>
    </citation>
    <scope>NUCLEOTIDE SEQUENCE [LARGE SCALE GENOMIC DNA]</scope>
    <source>
        <strain evidence="8 9">JCM 15089</strain>
    </source>
</reference>
<dbReference type="InterPro" id="IPR000620">
    <property type="entry name" value="EamA_dom"/>
</dbReference>
<evidence type="ECO:0000313" key="8">
    <source>
        <dbReference type="EMBL" id="GAA0564203.1"/>
    </source>
</evidence>
<dbReference type="PANTHER" id="PTHR22911">
    <property type="entry name" value="ACYL-MALONYL CONDENSING ENZYME-RELATED"/>
    <property type="match status" value="1"/>
</dbReference>
<dbReference type="Gene3D" id="1.10.3730.20">
    <property type="match status" value="1"/>
</dbReference>
<protein>
    <submittedName>
        <fullName evidence="8">DMT family transporter</fullName>
    </submittedName>
</protein>
<feature type="transmembrane region" description="Helical" evidence="6">
    <location>
        <begin position="155"/>
        <end position="173"/>
    </location>
</feature>
<feature type="transmembrane region" description="Helical" evidence="6">
    <location>
        <begin position="38"/>
        <end position="56"/>
    </location>
</feature>
<feature type="domain" description="EamA" evidence="7">
    <location>
        <begin position="154"/>
        <end position="284"/>
    </location>
</feature>
<feature type="transmembrane region" description="Helical" evidence="6">
    <location>
        <begin position="68"/>
        <end position="90"/>
    </location>
</feature>
<dbReference type="Proteomes" id="UP001499951">
    <property type="component" value="Unassembled WGS sequence"/>
</dbReference>
<proteinExistence type="inferred from homology"/>
<feature type="transmembrane region" description="Helical" evidence="6">
    <location>
        <begin position="185"/>
        <end position="203"/>
    </location>
</feature>
<feature type="domain" description="EamA" evidence="7">
    <location>
        <begin position="8"/>
        <end position="138"/>
    </location>
</feature>
<dbReference type="PANTHER" id="PTHR22911:SF6">
    <property type="entry name" value="SOLUTE CARRIER FAMILY 35 MEMBER G1"/>
    <property type="match status" value="1"/>
</dbReference>
<keyword evidence="9" id="KW-1185">Reference proteome</keyword>
<dbReference type="RefSeq" id="WP_166933855.1">
    <property type="nucleotide sequence ID" value="NZ_BAAADD010000003.1"/>
</dbReference>
<dbReference type="SUPFAM" id="SSF103481">
    <property type="entry name" value="Multidrug resistance efflux transporter EmrE"/>
    <property type="match status" value="2"/>
</dbReference>
<dbReference type="InterPro" id="IPR037185">
    <property type="entry name" value="EmrE-like"/>
</dbReference>
<keyword evidence="3 6" id="KW-0812">Transmembrane</keyword>
<evidence type="ECO:0000256" key="2">
    <source>
        <dbReference type="ARBA" id="ARBA00009853"/>
    </source>
</evidence>
<evidence type="ECO:0000256" key="4">
    <source>
        <dbReference type="ARBA" id="ARBA00022989"/>
    </source>
</evidence>
<evidence type="ECO:0000256" key="1">
    <source>
        <dbReference type="ARBA" id="ARBA00004141"/>
    </source>
</evidence>
<sequence length="300" mass="32871">MRNNALAIALKLAQSLAFSVMYAAIKLAGPVPIGQVVFYRGFFALLPLFLWTCFTVGPRAAIRTERPLVHVVRGAVGVAAMFTNFTALALLPLVTVTAFGFMQPIFAVVLAAIMLKEHAGPWRWAAVIIGFAGVLLMMEPHGGLDALLALKPSKGVFYALAFTLLSAFIVVWIRQMSTTERSEAIVFYFMSACAVTGLVVMAFDRVPLSWTQIGWLVSCGLFGGMGQVLMTYSYRYGEPSLLAPFDYTAMVWAMLLGWFVLGERPEAMVLTGAGVVIASGLLIAWREYRHRVEIPNEQMT</sequence>
<evidence type="ECO:0000256" key="6">
    <source>
        <dbReference type="SAM" id="Phobius"/>
    </source>
</evidence>
<feature type="transmembrane region" description="Helical" evidence="6">
    <location>
        <begin position="96"/>
        <end position="115"/>
    </location>
</feature>
<evidence type="ECO:0000313" key="9">
    <source>
        <dbReference type="Proteomes" id="UP001499951"/>
    </source>
</evidence>
<name>A0ABN1EDK6_9PROT</name>
<comment type="similarity">
    <text evidence="2">Belongs to the drug/metabolite transporter (DMT) superfamily. 10 TMS drug/metabolite exporter (DME) (TC 2.A.7.3) family.</text>
</comment>
<evidence type="ECO:0000259" key="7">
    <source>
        <dbReference type="Pfam" id="PF00892"/>
    </source>
</evidence>
<keyword evidence="4 6" id="KW-1133">Transmembrane helix</keyword>
<accession>A0ABN1EDK6</accession>
<comment type="caution">
    <text evidence="8">The sequence shown here is derived from an EMBL/GenBank/DDBJ whole genome shotgun (WGS) entry which is preliminary data.</text>
</comment>
<feature type="transmembrane region" description="Helical" evidence="6">
    <location>
        <begin position="122"/>
        <end position="143"/>
    </location>
</feature>
<feature type="transmembrane region" description="Helical" evidence="6">
    <location>
        <begin position="215"/>
        <end position="234"/>
    </location>
</feature>
<keyword evidence="5 6" id="KW-0472">Membrane</keyword>
<organism evidence="8 9">
    <name type="scientific">Rhizomicrobium electricum</name>
    <dbReference type="NCBI Taxonomy" id="480070"/>
    <lineage>
        <taxon>Bacteria</taxon>
        <taxon>Pseudomonadati</taxon>
        <taxon>Pseudomonadota</taxon>
        <taxon>Alphaproteobacteria</taxon>
        <taxon>Micropepsales</taxon>
        <taxon>Micropepsaceae</taxon>
        <taxon>Rhizomicrobium</taxon>
    </lineage>
</organism>
<gene>
    <name evidence="8" type="ORF">GCM10008942_10700</name>
</gene>
<dbReference type="Pfam" id="PF00892">
    <property type="entry name" value="EamA"/>
    <property type="match status" value="2"/>
</dbReference>
<evidence type="ECO:0000256" key="5">
    <source>
        <dbReference type="ARBA" id="ARBA00023136"/>
    </source>
</evidence>
<comment type="subcellular location">
    <subcellularLocation>
        <location evidence="1">Membrane</location>
        <topology evidence="1">Multi-pass membrane protein</topology>
    </subcellularLocation>
</comment>
<feature type="transmembrane region" description="Helical" evidence="6">
    <location>
        <begin position="241"/>
        <end position="261"/>
    </location>
</feature>
<dbReference type="EMBL" id="BAAADD010000003">
    <property type="protein sequence ID" value="GAA0564203.1"/>
    <property type="molecule type" value="Genomic_DNA"/>
</dbReference>
<evidence type="ECO:0000256" key="3">
    <source>
        <dbReference type="ARBA" id="ARBA00022692"/>
    </source>
</evidence>
<feature type="transmembrane region" description="Helical" evidence="6">
    <location>
        <begin position="267"/>
        <end position="285"/>
    </location>
</feature>